<evidence type="ECO:0000256" key="1">
    <source>
        <dbReference type="ARBA" id="ARBA00001589"/>
    </source>
</evidence>
<dbReference type="RefSeq" id="WP_236291298.1">
    <property type="nucleotide sequence ID" value="NZ_CAKMMW010000020.1"/>
</dbReference>
<evidence type="ECO:0000256" key="14">
    <source>
        <dbReference type="ARBA" id="ARBA00032464"/>
    </source>
</evidence>
<dbReference type="PRINTS" id="PR01791">
    <property type="entry name" value="REGUCALCIN"/>
</dbReference>
<keyword evidence="17" id="KW-1185">Reference proteome</keyword>
<evidence type="ECO:0000256" key="10">
    <source>
        <dbReference type="ARBA" id="ARBA00022490"/>
    </source>
</evidence>
<dbReference type="Proteomes" id="UP000838821">
    <property type="component" value="Unassembled WGS sequence"/>
</dbReference>
<comment type="subcellular location">
    <subcellularLocation>
        <location evidence="6">Cytoplasm</location>
    </subcellularLocation>
</comment>
<evidence type="ECO:0000256" key="3">
    <source>
        <dbReference type="ARBA" id="ARBA00001936"/>
    </source>
</evidence>
<dbReference type="Gene3D" id="2.120.10.30">
    <property type="entry name" value="TolB, C-terminal domain"/>
    <property type="match status" value="1"/>
</dbReference>
<evidence type="ECO:0000256" key="12">
    <source>
        <dbReference type="ARBA" id="ARBA00022801"/>
    </source>
</evidence>
<dbReference type="InterPro" id="IPR005511">
    <property type="entry name" value="SMP-30"/>
</dbReference>
<sequence>MNITAELAVDAHCFLGEGPVWDPSGQQVLWIDYDKGTLHDYIPSSGVHRIRKLPMKVASFALREGGGILIAGDRGLALYNQEDETMEIICDPESHLPQTRFNDGKCDLKGRFFAGTASKGNARDGALYVFYPDGSYSQLDSGIGCSNGITWSNDGKTMYYIDSLAYRVDAFDFDTETGLVAGKRTVIPYQGTEILPDGMTSDEEGMIWVAEWGGWKVSRWNPATGERLAVIELPVKYVTSCVFGGKDMDELYITSASSPLSEDAHAEQPSAGGLFRAKIGIKGRPTYRFRG</sequence>
<dbReference type="PANTHER" id="PTHR10907">
    <property type="entry name" value="REGUCALCIN"/>
    <property type="match status" value="1"/>
</dbReference>
<dbReference type="InterPro" id="IPR013658">
    <property type="entry name" value="SGL"/>
</dbReference>
<keyword evidence="13" id="KW-0106">Calcium</keyword>
<evidence type="ECO:0000256" key="9">
    <source>
        <dbReference type="ARBA" id="ARBA00016808"/>
    </source>
</evidence>
<dbReference type="PANTHER" id="PTHR10907:SF47">
    <property type="entry name" value="REGUCALCIN"/>
    <property type="match status" value="1"/>
</dbReference>
<comment type="cofactor">
    <cofactor evidence="5">
        <name>Zn(2+)</name>
        <dbReference type="ChEBI" id="CHEBI:29105"/>
    </cofactor>
</comment>
<evidence type="ECO:0000256" key="4">
    <source>
        <dbReference type="ARBA" id="ARBA00001946"/>
    </source>
</evidence>
<dbReference type="EC" id="3.1.1.17" evidence="8"/>
<evidence type="ECO:0000256" key="8">
    <source>
        <dbReference type="ARBA" id="ARBA00013227"/>
    </source>
</evidence>
<comment type="cofactor">
    <cofactor evidence="4">
        <name>Mg(2+)</name>
        <dbReference type="ChEBI" id="CHEBI:18420"/>
    </cofactor>
</comment>
<evidence type="ECO:0000256" key="2">
    <source>
        <dbReference type="ARBA" id="ARBA00001913"/>
    </source>
</evidence>
<evidence type="ECO:0000256" key="7">
    <source>
        <dbReference type="ARBA" id="ARBA00008853"/>
    </source>
</evidence>
<keyword evidence="11" id="KW-0479">Metal-binding</keyword>
<keyword evidence="10" id="KW-0963">Cytoplasm</keyword>
<accession>A0ABM9CQH7</accession>
<proteinExistence type="inferred from homology"/>
<reference evidence="16" key="1">
    <citation type="submission" date="2022-01" db="EMBL/GenBank/DDBJ databases">
        <authorList>
            <person name="Criscuolo A."/>
        </authorList>
    </citation>
    <scope>NUCLEOTIDE SEQUENCE</scope>
    <source>
        <strain evidence="16">CIP111891</strain>
    </source>
</reference>
<dbReference type="SUPFAM" id="SSF63829">
    <property type="entry name" value="Calcium-dependent phosphotriesterase"/>
    <property type="match status" value="1"/>
</dbReference>
<dbReference type="EMBL" id="CAKMMW010000020">
    <property type="protein sequence ID" value="CAH1221449.1"/>
    <property type="molecule type" value="Genomic_DNA"/>
</dbReference>
<evidence type="ECO:0000313" key="16">
    <source>
        <dbReference type="EMBL" id="CAH1221449.1"/>
    </source>
</evidence>
<dbReference type="GO" id="GO:0016787">
    <property type="term" value="F:hydrolase activity"/>
    <property type="evidence" value="ECO:0007669"/>
    <property type="project" value="UniProtKB-KW"/>
</dbReference>
<comment type="similarity">
    <text evidence="7">Belongs to the SMP-30/CGR1 family.</text>
</comment>
<comment type="caution">
    <text evidence="16">The sequence shown here is derived from an EMBL/GenBank/DDBJ whole genome shotgun (WGS) entry which is preliminary data.</text>
</comment>
<keyword evidence="12 16" id="KW-0378">Hydrolase</keyword>
<dbReference type="InterPro" id="IPR008367">
    <property type="entry name" value="Regucalcin"/>
</dbReference>
<comment type="cofactor">
    <cofactor evidence="2">
        <name>Ca(2+)</name>
        <dbReference type="ChEBI" id="CHEBI:29108"/>
    </cofactor>
</comment>
<name>A0ABM9CQH7_9BACL</name>
<gene>
    <name evidence="16" type="ORF">PAECIP111891_05185</name>
</gene>
<evidence type="ECO:0000256" key="13">
    <source>
        <dbReference type="ARBA" id="ARBA00022837"/>
    </source>
</evidence>
<evidence type="ECO:0000256" key="5">
    <source>
        <dbReference type="ARBA" id="ARBA00001947"/>
    </source>
</evidence>
<evidence type="ECO:0000256" key="6">
    <source>
        <dbReference type="ARBA" id="ARBA00004496"/>
    </source>
</evidence>
<organism evidence="16 17">
    <name type="scientific">Paenibacillus allorhizoplanae</name>
    <dbReference type="NCBI Taxonomy" id="2905648"/>
    <lineage>
        <taxon>Bacteria</taxon>
        <taxon>Bacillati</taxon>
        <taxon>Bacillota</taxon>
        <taxon>Bacilli</taxon>
        <taxon>Bacillales</taxon>
        <taxon>Paenibacillaceae</taxon>
        <taxon>Paenibacillus</taxon>
    </lineage>
</organism>
<feature type="domain" description="SMP-30/Gluconolactonase/LRE-like region" evidence="15">
    <location>
        <begin position="15"/>
        <end position="257"/>
    </location>
</feature>
<evidence type="ECO:0000259" key="15">
    <source>
        <dbReference type="Pfam" id="PF08450"/>
    </source>
</evidence>
<evidence type="ECO:0000256" key="11">
    <source>
        <dbReference type="ARBA" id="ARBA00022723"/>
    </source>
</evidence>
<evidence type="ECO:0000313" key="17">
    <source>
        <dbReference type="Proteomes" id="UP000838821"/>
    </source>
</evidence>
<dbReference type="InterPro" id="IPR011042">
    <property type="entry name" value="6-blade_b-propeller_TolB-like"/>
</dbReference>
<dbReference type="PRINTS" id="PR01790">
    <property type="entry name" value="SMP30FAMILY"/>
</dbReference>
<dbReference type="Pfam" id="PF08450">
    <property type="entry name" value="SGL"/>
    <property type="match status" value="1"/>
</dbReference>
<protein>
    <recommendedName>
        <fullName evidence="9">Regucalcin</fullName>
        <ecNumber evidence="8">3.1.1.17</ecNumber>
    </recommendedName>
    <alternativeName>
        <fullName evidence="14">Gluconolactonase</fullName>
    </alternativeName>
</protein>
<comment type="catalytic activity">
    <reaction evidence="1">
        <text>D-glucono-1,5-lactone + H2O = D-gluconate + H(+)</text>
        <dbReference type="Rhea" id="RHEA:10440"/>
        <dbReference type="ChEBI" id="CHEBI:15377"/>
        <dbReference type="ChEBI" id="CHEBI:15378"/>
        <dbReference type="ChEBI" id="CHEBI:16217"/>
        <dbReference type="ChEBI" id="CHEBI:18391"/>
        <dbReference type="EC" id="3.1.1.17"/>
    </reaction>
</comment>
<comment type="cofactor">
    <cofactor evidence="3">
        <name>Mn(2+)</name>
        <dbReference type="ChEBI" id="CHEBI:29035"/>
    </cofactor>
</comment>